<protein>
    <submittedName>
        <fullName evidence="4">Resolvase</fullName>
    </submittedName>
</protein>
<dbReference type="Pfam" id="PF00239">
    <property type="entry name" value="Resolvase"/>
    <property type="match status" value="1"/>
</dbReference>
<dbReference type="EMBL" id="BJUI01000043">
    <property type="protein sequence ID" value="GEK42700.1"/>
    <property type="molecule type" value="Genomic_DNA"/>
</dbReference>
<dbReference type="Pfam" id="PF02796">
    <property type="entry name" value="HTH_7"/>
    <property type="match status" value="1"/>
</dbReference>
<reference evidence="4 5" key="1">
    <citation type="submission" date="2019-07" db="EMBL/GenBank/DDBJ databases">
        <title>Whole genome shotgun sequence of Lactobacillus aviarius subsp. aviarius NBRC 102162.</title>
        <authorList>
            <person name="Hosoyama A."/>
            <person name="Uohara A."/>
            <person name="Ohji S."/>
            <person name="Ichikawa N."/>
        </authorList>
    </citation>
    <scope>NUCLEOTIDE SEQUENCE [LARGE SCALE GENOMIC DNA]</scope>
    <source>
        <strain evidence="4 5">NBRC 102162</strain>
    </source>
</reference>
<dbReference type="InterPro" id="IPR050639">
    <property type="entry name" value="SSR_resolvase"/>
</dbReference>
<accession>A0A510X1V8</accession>
<dbReference type="InterPro" id="IPR006120">
    <property type="entry name" value="Resolvase_HTH_dom"/>
</dbReference>
<evidence type="ECO:0000313" key="5">
    <source>
        <dbReference type="Proteomes" id="UP000321722"/>
    </source>
</evidence>
<evidence type="ECO:0000313" key="4">
    <source>
        <dbReference type="EMBL" id="GEK42700.1"/>
    </source>
</evidence>
<dbReference type="PANTHER" id="PTHR30461:SF2">
    <property type="entry name" value="SERINE RECOMBINASE PINE-RELATED"/>
    <property type="match status" value="1"/>
</dbReference>
<dbReference type="GO" id="GO:0003677">
    <property type="term" value="F:DNA binding"/>
    <property type="evidence" value="ECO:0007669"/>
    <property type="project" value="UniProtKB-KW"/>
</dbReference>
<keyword evidence="5" id="KW-1185">Reference proteome</keyword>
<evidence type="ECO:0000259" key="3">
    <source>
        <dbReference type="PROSITE" id="PS51736"/>
    </source>
</evidence>
<dbReference type="GO" id="GO:0000150">
    <property type="term" value="F:DNA strand exchange activity"/>
    <property type="evidence" value="ECO:0007669"/>
    <property type="project" value="InterPro"/>
</dbReference>
<sequence>MPKTIAYARTSTGKQDLGIEVQKDAFKAYNPYKIYSEQISGRLEKRPELLKALRALRKDDTLLIYKLDRLGRSTQQLVKIMNRLNDRGIHLLSISDNINTTTPNGRCFFTILSAIAELESDMISKRTKDALRQTDKKLGRPRISKETVEKILKLHKTGRLHNNEIAERCGVSLSSVYNILKRSNQ</sequence>
<dbReference type="PANTHER" id="PTHR30461">
    <property type="entry name" value="DNA-INVERTASE FROM LAMBDOID PROPHAGE"/>
    <property type="match status" value="1"/>
</dbReference>
<feature type="domain" description="Resolvase/invertase-type recombinase catalytic" evidence="3">
    <location>
        <begin position="3"/>
        <end position="138"/>
    </location>
</feature>
<organism evidence="4 5">
    <name type="scientific">Ligilactobacillus aviarius</name>
    <dbReference type="NCBI Taxonomy" id="1606"/>
    <lineage>
        <taxon>Bacteria</taxon>
        <taxon>Bacillati</taxon>
        <taxon>Bacillota</taxon>
        <taxon>Bacilli</taxon>
        <taxon>Lactobacillales</taxon>
        <taxon>Lactobacillaceae</taxon>
        <taxon>Ligilactobacillus</taxon>
    </lineage>
</organism>
<keyword evidence="1" id="KW-0238">DNA-binding</keyword>
<name>A0A510X1V8_9LACO</name>
<comment type="caution">
    <text evidence="4">The sequence shown here is derived from an EMBL/GenBank/DDBJ whole genome shotgun (WGS) entry which is preliminary data.</text>
</comment>
<dbReference type="PROSITE" id="PS51736">
    <property type="entry name" value="RECOMBINASES_3"/>
    <property type="match status" value="1"/>
</dbReference>
<dbReference type="GeneID" id="29934369"/>
<keyword evidence="2" id="KW-0233">DNA recombination</keyword>
<evidence type="ECO:0000256" key="1">
    <source>
        <dbReference type="ARBA" id="ARBA00023125"/>
    </source>
</evidence>
<dbReference type="Gene3D" id="3.40.50.1390">
    <property type="entry name" value="Resolvase, N-terminal catalytic domain"/>
    <property type="match status" value="1"/>
</dbReference>
<dbReference type="CDD" id="cd03768">
    <property type="entry name" value="SR_ResInv"/>
    <property type="match status" value="1"/>
</dbReference>
<dbReference type="AlphaFoldDB" id="A0A510X1V8"/>
<dbReference type="SUPFAM" id="SSF53041">
    <property type="entry name" value="Resolvase-like"/>
    <property type="match status" value="1"/>
</dbReference>
<proteinExistence type="predicted"/>
<dbReference type="InterPro" id="IPR006119">
    <property type="entry name" value="Resolv_N"/>
</dbReference>
<dbReference type="Gene3D" id="1.10.10.60">
    <property type="entry name" value="Homeodomain-like"/>
    <property type="match status" value="1"/>
</dbReference>
<evidence type="ECO:0000256" key="2">
    <source>
        <dbReference type="ARBA" id="ARBA00023172"/>
    </source>
</evidence>
<dbReference type="Proteomes" id="UP000321722">
    <property type="component" value="Unassembled WGS sequence"/>
</dbReference>
<gene>
    <name evidence="4" type="ORF">LAV01_15320</name>
</gene>
<dbReference type="InterPro" id="IPR036162">
    <property type="entry name" value="Resolvase-like_N_sf"/>
</dbReference>
<dbReference type="RefSeq" id="WP_057827080.1">
    <property type="nucleotide sequence ID" value="NZ_BAAACL010000016.1"/>
</dbReference>
<dbReference type="SMART" id="SM00857">
    <property type="entry name" value="Resolvase"/>
    <property type="match status" value="1"/>
</dbReference>